<dbReference type="Gene3D" id="4.10.320.10">
    <property type="entry name" value="E3-binding domain"/>
    <property type="match status" value="1"/>
</dbReference>
<evidence type="ECO:0000313" key="10">
    <source>
        <dbReference type="EMBL" id="MBO1319183.1"/>
    </source>
</evidence>
<dbReference type="Proteomes" id="UP000664417">
    <property type="component" value="Unassembled WGS sequence"/>
</dbReference>
<dbReference type="RefSeq" id="WP_207859002.1">
    <property type="nucleotide sequence ID" value="NZ_JAFREP010000008.1"/>
</dbReference>
<dbReference type="InterPro" id="IPR023213">
    <property type="entry name" value="CAT-like_dom_sf"/>
</dbReference>
<dbReference type="InterPro" id="IPR050743">
    <property type="entry name" value="2-oxoacid_DH_E2_comp"/>
</dbReference>
<dbReference type="AlphaFoldDB" id="A0A8J7U493"/>
<dbReference type="Pfam" id="PF00198">
    <property type="entry name" value="2-oxoacid_dh"/>
    <property type="match status" value="1"/>
</dbReference>
<feature type="domain" description="Lipoyl-binding" evidence="8">
    <location>
        <begin position="2"/>
        <end position="77"/>
    </location>
</feature>
<evidence type="ECO:0000259" key="8">
    <source>
        <dbReference type="PROSITE" id="PS50968"/>
    </source>
</evidence>
<organism evidence="10 11">
    <name type="scientific">Acanthopleuribacter pedis</name>
    <dbReference type="NCBI Taxonomy" id="442870"/>
    <lineage>
        <taxon>Bacteria</taxon>
        <taxon>Pseudomonadati</taxon>
        <taxon>Acidobacteriota</taxon>
        <taxon>Holophagae</taxon>
        <taxon>Acanthopleuribacterales</taxon>
        <taxon>Acanthopleuribacteraceae</taxon>
        <taxon>Acanthopleuribacter</taxon>
    </lineage>
</organism>
<evidence type="ECO:0000256" key="5">
    <source>
        <dbReference type="ARBA" id="ARBA00022823"/>
    </source>
</evidence>
<dbReference type="InterPro" id="IPR011053">
    <property type="entry name" value="Single_hybrid_motif"/>
</dbReference>
<feature type="domain" description="Peripheral subunit-binding (PSBD)" evidence="9">
    <location>
        <begin position="232"/>
        <end position="269"/>
    </location>
</feature>
<gene>
    <name evidence="10" type="ORF">J3U88_11990</name>
</gene>
<dbReference type="PROSITE" id="PS51826">
    <property type="entry name" value="PSBD"/>
    <property type="match status" value="1"/>
</dbReference>
<dbReference type="CDD" id="cd06849">
    <property type="entry name" value="lipoyl_domain"/>
    <property type="match status" value="2"/>
</dbReference>
<comment type="caution">
    <text evidence="10">The sequence shown here is derived from an EMBL/GenBank/DDBJ whole genome shotgun (WGS) entry which is preliminary data.</text>
</comment>
<keyword evidence="11" id="KW-1185">Reference proteome</keyword>
<evidence type="ECO:0000256" key="7">
    <source>
        <dbReference type="RuleBase" id="RU003423"/>
    </source>
</evidence>
<comment type="subunit">
    <text evidence="3">Forms a 24-polypeptide structural core with octahedral symmetry.</text>
</comment>
<dbReference type="Gene3D" id="3.30.559.10">
    <property type="entry name" value="Chloramphenicol acetyltransferase-like domain"/>
    <property type="match status" value="1"/>
</dbReference>
<keyword evidence="6 7" id="KW-0012">Acyltransferase</keyword>
<dbReference type="PROSITE" id="PS50968">
    <property type="entry name" value="BIOTINYL_LIPOYL"/>
    <property type="match status" value="2"/>
</dbReference>
<name>A0A8J7U493_9BACT</name>
<comment type="cofactor">
    <cofactor evidence="1 7">
        <name>(R)-lipoate</name>
        <dbReference type="ChEBI" id="CHEBI:83088"/>
    </cofactor>
</comment>
<evidence type="ECO:0000256" key="1">
    <source>
        <dbReference type="ARBA" id="ARBA00001938"/>
    </source>
</evidence>
<evidence type="ECO:0000256" key="6">
    <source>
        <dbReference type="ARBA" id="ARBA00023315"/>
    </source>
</evidence>
<evidence type="ECO:0000259" key="9">
    <source>
        <dbReference type="PROSITE" id="PS51826"/>
    </source>
</evidence>
<comment type="similarity">
    <text evidence="2 7">Belongs to the 2-oxoacid dehydrogenase family.</text>
</comment>
<evidence type="ECO:0000256" key="3">
    <source>
        <dbReference type="ARBA" id="ARBA00011484"/>
    </source>
</evidence>
<dbReference type="EC" id="2.3.1.-" evidence="7"/>
<feature type="domain" description="Lipoyl-binding" evidence="8">
    <location>
        <begin position="106"/>
        <end position="181"/>
    </location>
</feature>
<dbReference type="Gene3D" id="2.40.50.100">
    <property type="match status" value="2"/>
</dbReference>
<sequence>MANAFKLPEIGEGVIEGEIVEWHVKPGDEVHPDAQLVAVLTDKATVEITADFHGVIEQTNGDSGDIVEVGSALLTWREAGAAAPAPAEVAAPQNGAHAQEATAGAVTDFQLPEIGEGVMEGEIVEWHVKPGETVIHDQPIVAVLTDKASVEITAPHDGEIVATVGEPGDVVAVGQVIMTYRVKDGAAVAAPVAVPAAASAPTAVAASRAPVALAGDVDPSNNPSISAFGTPLATPAVRRLAASLSIDLKRVKGTGPNHRITRADVNRVAEAAKSGDQVAAPAAPVPQKAASAPAPVTAPKPVAIPVGEAEHREKIRGLRKAIFNQMAKSKRHIPHFTFVDEVEMDRLIDIRNQLKPVAAEQDIKLTFLPFIVKAVVLALKKFPMMNASIDEEAGELVYKHYYNLGIATATPGGLTVPVLKGCDQKTVLQLAKEMVEVTDRARKQRSTMDDITGGTFTITSLGRLGGLLATPIINHPEVGILGIHNMQERAVVRDGQIVVRNMMNISLSFDHRVIDGDVGATFAQEVKQYLEFPSKLMLAMV</sequence>
<dbReference type="FunFam" id="3.30.559.10:FF:000007">
    <property type="entry name" value="Dihydrolipoamide acetyltransferase component of pyruvate dehydrogenase complex"/>
    <property type="match status" value="1"/>
</dbReference>
<dbReference type="GO" id="GO:0031405">
    <property type="term" value="F:lipoic acid binding"/>
    <property type="evidence" value="ECO:0007669"/>
    <property type="project" value="TreeGrafter"/>
</dbReference>
<dbReference type="SUPFAM" id="SSF51230">
    <property type="entry name" value="Single hybrid motif"/>
    <property type="match status" value="2"/>
</dbReference>
<dbReference type="InterPro" id="IPR000089">
    <property type="entry name" value="Biotin_lipoyl"/>
</dbReference>
<reference evidence="10" key="1">
    <citation type="submission" date="2021-03" db="EMBL/GenBank/DDBJ databases">
        <authorList>
            <person name="Wang G."/>
        </authorList>
    </citation>
    <scope>NUCLEOTIDE SEQUENCE</scope>
    <source>
        <strain evidence="10">KCTC 12899</strain>
    </source>
</reference>
<dbReference type="GO" id="GO:0005737">
    <property type="term" value="C:cytoplasm"/>
    <property type="evidence" value="ECO:0007669"/>
    <property type="project" value="TreeGrafter"/>
</dbReference>
<evidence type="ECO:0000313" key="11">
    <source>
        <dbReference type="Proteomes" id="UP000664417"/>
    </source>
</evidence>
<dbReference type="PANTHER" id="PTHR43178:SF5">
    <property type="entry name" value="LIPOAMIDE ACYLTRANSFERASE COMPONENT OF BRANCHED-CHAIN ALPHA-KETO ACID DEHYDROGENASE COMPLEX, MITOCHONDRIAL"/>
    <property type="match status" value="1"/>
</dbReference>
<dbReference type="InterPro" id="IPR004167">
    <property type="entry name" value="PSBD"/>
</dbReference>
<keyword evidence="4 7" id="KW-0808">Transferase</keyword>
<dbReference type="GO" id="GO:0016407">
    <property type="term" value="F:acetyltransferase activity"/>
    <property type="evidence" value="ECO:0007669"/>
    <property type="project" value="TreeGrafter"/>
</dbReference>
<proteinExistence type="inferred from homology"/>
<dbReference type="Pfam" id="PF00364">
    <property type="entry name" value="Biotin_lipoyl"/>
    <property type="match status" value="2"/>
</dbReference>
<evidence type="ECO:0000256" key="4">
    <source>
        <dbReference type="ARBA" id="ARBA00022679"/>
    </source>
</evidence>
<dbReference type="Pfam" id="PF02817">
    <property type="entry name" value="E3_binding"/>
    <property type="match status" value="1"/>
</dbReference>
<dbReference type="PANTHER" id="PTHR43178">
    <property type="entry name" value="DIHYDROLIPOAMIDE ACETYLTRANSFERASE COMPONENT OF PYRUVATE DEHYDROGENASE COMPLEX"/>
    <property type="match status" value="1"/>
</dbReference>
<dbReference type="SUPFAM" id="SSF52777">
    <property type="entry name" value="CoA-dependent acyltransferases"/>
    <property type="match status" value="1"/>
</dbReference>
<protein>
    <recommendedName>
        <fullName evidence="7">Dihydrolipoamide acetyltransferase component of pyruvate dehydrogenase complex</fullName>
        <ecNumber evidence="7">2.3.1.-</ecNumber>
    </recommendedName>
</protein>
<accession>A0A8J7U493</accession>
<dbReference type="EMBL" id="JAFREP010000008">
    <property type="protein sequence ID" value="MBO1319183.1"/>
    <property type="molecule type" value="Genomic_DNA"/>
</dbReference>
<dbReference type="SUPFAM" id="SSF47005">
    <property type="entry name" value="Peripheral subunit-binding domain of 2-oxo acid dehydrogenase complex"/>
    <property type="match status" value="1"/>
</dbReference>
<dbReference type="InterPro" id="IPR036625">
    <property type="entry name" value="E3-bd_dom_sf"/>
</dbReference>
<keyword evidence="5 7" id="KW-0450">Lipoyl</keyword>
<evidence type="ECO:0000256" key="2">
    <source>
        <dbReference type="ARBA" id="ARBA00007317"/>
    </source>
</evidence>
<dbReference type="InterPro" id="IPR001078">
    <property type="entry name" value="2-oxoacid_DH_actylTfrase"/>
</dbReference>